<feature type="compositionally biased region" description="Polar residues" evidence="1">
    <location>
        <begin position="152"/>
        <end position="162"/>
    </location>
</feature>
<feature type="region of interest" description="Disordered" evidence="1">
    <location>
        <begin position="138"/>
        <end position="162"/>
    </location>
</feature>
<reference evidence="3" key="1">
    <citation type="submission" date="2019-09" db="EMBL/GenBank/DDBJ databases">
        <authorList>
            <person name="Zhang L."/>
        </authorList>
    </citation>
    <scope>NUCLEOTIDE SEQUENCE</scope>
</reference>
<dbReference type="Pfam" id="PF24626">
    <property type="entry name" value="SH3_Tf2-1"/>
    <property type="match status" value="1"/>
</dbReference>
<proteinExistence type="predicted"/>
<evidence type="ECO:0000259" key="2">
    <source>
        <dbReference type="Pfam" id="PF24626"/>
    </source>
</evidence>
<evidence type="ECO:0000256" key="1">
    <source>
        <dbReference type="SAM" id="MobiDB-lite"/>
    </source>
</evidence>
<name>A0A5K0XJQ2_9MAGN</name>
<sequence length="162" mass="18824">MDLVATREVSKNSPGLVPEALVPVLEEFAGTMPAKIPRWRPPWHKVGHAPIELKKHVDRRRRSTEFRASDQVLVKLRADRAGIFHGPHRARIRKYEGPFTVVKRMGKLTYKLDLLLDFKAHPVFHVRNLQPFYVDAEDPERNQPRQEPILQQAPSTRRTTDR</sequence>
<feature type="domain" description="Tf2-1-like SH3-like" evidence="2">
    <location>
        <begin position="70"/>
        <end position="132"/>
    </location>
</feature>
<dbReference type="Gramene" id="NC11G0120910.1">
    <property type="protein sequence ID" value="NC11G0120910.1:cds"/>
    <property type="gene ID" value="NC11G0120910"/>
</dbReference>
<evidence type="ECO:0000313" key="3">
    <source>
        <dbReference type="EMBL" id="VVV65615.1"/>
    </source>
</evidence>
<dbReference type="EMBL" id="LR721776">
    <property type="protein sequence ID" value="VVV65615.1"/>
    <property type="molecule type" value="Genomic_DNA"/>
</dbReference>
<organism evidence="3">
    <name type="scientific">Nymphaea colorata</name>
    <name type="common">pocket water lily</name>
    <dbReference type="NCBI Taxonomy" id="210225"/>
    <lineage>
        <taxon>Eukaryota</taxon>
        <taxon>Viridiplantae</taxon>
        <taxon>Streptophyta</taxon>
        <taxon>Embryophyta</taxon>
        <taxon>Tracheophyta</taxon>
        <taxon>Spermatophyta</taxon>
        <taxon>Magnoliopsida</taxon>
        <taxon>Nymphaeales</taxon>
        <taxon>Nymphaeaceae</taxon>
        <taxon>Nymphaea</taxon>
    </lineage>
</organism>
<protein>
    <recommendedName>
        <fullName evidence="2">Tf2-1-like SH3-like domain-containing protein</fullName>
    </recommendedName>
</protein>
<dbReference type="AlphaFoldDB" id="A0A5K0XJQ2"/>
<gene>
    <name evidence="3" type="ORF">NYM_LOCUS6585</name>
</gene>
<dbReference type="InterPro" id="IPR056924">
    <property type="entry name" value="SH3_Tf2-1"/>
</dbReference>
<accession>A0A5K0XJQ2</accession>